<dbReference type="GO" id="GO:0022857">
    <property type="term" value="F:transmembrane transporter activity"/>
    <property type="evidence" value="ECO:0007669"/>
    <property type="project" value="InterPro"/>
</dbReference>
<evidence type="ECO:0000256" key="8">
    <source>
        <dbReference type="SAM" id="Phobius"/>
    </source>
</evidence>
<reference evidence="11" key="1">
    <citation type="journal article" date="2015" name="Nat. Genet.">
        <title>The genome and transcriptome of the zoonotic hookworm Ancylostoma ceylanicum identify infection-specific gene families.</title>
        <authorList>
            <person name="Schwarz E.M."/>
            <person name="Hu Y."/>
            <person name="Antoshechkin I."/>
            <person name="Miller M.M."/>
            <person name="Sternberg P.W."/>
            <person name="Aroian R.V."/>
        </authorList>
    </citation>
    <scope>NUCLEOTIDE SEQUENCE</scope>
    <source>
        <strain evidence="11">HY135</strain>
    </source>
</reference>
<evidence type="ECO:0000256" key="1">
    <source>
        <dbReference type="ARBA" id="ARBA00004141"/>
    </source>
</evidence>
<keyword evidence="6 8" id="KW-0472">Membrane</keyword>
<evidence type="ECO:0000256" key="4">
    <source>
        <dbReference type="ARBA" id="ARBA00022692"/>
    </source>
</evidence>
<comment type="function">
    <text evidence="7">Putative solute transporter.</text>
</comment>
<comment type="subcellular location">
    <subcellularLocation>
        <location evidence="1">Membrane</location>
        <topology evidence="1">Multi-pass membrane protein</topology>
    </subcellularLocation>
</comment>
<feature type="chain" id="PRO_5001490532" description="Solute carrier family 35 member F1" evidence="9">
    <location>
        <begin position="26"/>
        <end position="531"/>
    </location>
</feature>
<feature type="transmembrane region" description="Helical" evidence="8">
    <location>
        <begin position="400"/>
        <end position="420"/>
    </location>
</feature>
<evidence type="ECO:0000256" key="9">
    <source>
        <dbReference type="SAM" id="SignalP"/>
    </source>
</evidence>
<dbReference type="GO" id="GO:0016020">
    <property type="term" value="C:membrane"/>
    <property type="evidence" value="ECO:0007669"/>
    <property type="project" value="UniProtKB-SubCell"/>
</dbReference>
<feature type="transmembrane region" description="Helical" evidence="8">
    <location>
        <begin position="336"/>
        <end position="357"/>
    </location>
</feature>
<dbReference type="InterPro" id="IPR037185">
    <property type="entry name" value="EmrE-like"/>
</dbReference>
<dbReference type="STRING" id="53326.A0A016T4X2"/>
<name>A0A016T4X2_9BILA</name>
<proteinExistence type="inferred from homology"/>
<feature type="transmembrane region" description="Helical" evidence="8">
    <location>
        <begin position="245"/>
        <end position="266"/>
    </location>
</feature>
<organism evidence="10 11">
    <name type="scientific">Ancylostoma ceylanicum</name>
    <dbReference type="NCBI Taxonomy" id="53326"/>
    <lineage>
        <taxon>Eukaryota</taxon>
        <taxon>Metazoa</taxon>
        <taxon>Ecdysozoa</taxon>
        <taxon>Nematoda</taxon>
        <taxon>Chromadorea</taxon>
        <taxon>Rhabditida</taxon>
        <taxon>Rhabditina</taxon>
        <taxon>Rhabditomorpha</taxon>
        <taxon>Strongyloidea</taxon>
        <taxon>Ancylostomatidae</taxon>
        <taxon>Ancylostomatinae</taxon>
        <taxon>Ancylostoma</taxon>
    </lineage>
</organism>
<evidence type="ECO:0000256" key="7">
    <source>
        <dbReference type="ARBA" id="ARBA00037727"/>
    </source>
</evidence>
<feature type="signal peptide" evidence="9">
    <location>
        <begin position="1"/>
        <end position="25"/>
    </location>
</feature>
<keyword evidence="11" id="KW-1185">Reference proteome</keyword>
<sequence>MSPAPSLLIIFRISCIVLRFGLVSGHFPDAAEVIEWELLCCSCTPFSMRPFQQYSFYESPYGERRPLFAASSQPGLAYHHHLQLPYYHSMVTTQPAPGPSTANGPVFPPGVEPHRNPFAVQRPAEPPREDSEEDGINCSPCCDNENVSRTFRSIALGQVLSLCLCGTGISSQLLSNRGVNAPAAQSFTNYFLLCFVYCTALSCKAGEQGLLGVLRRRGLQYFLLALIDVEANYMIVYAYQFTNLTSVQLLDCSTIPMVLLLSWLFLSVRYLISHIIGVCICLIGIACLIWADILDEKGSIGGNHRVVGDLLCLGGAMLYAVANVSEEFLVKQHSRMEYLGMVGLFGSLISGVQLAVLEHKNLAQLDWSAATIGCFILFAVSMFIFYSLVTVVLQKTSALMFNLSTLTADFYSLLFGLFLFKDTFHYLYFVSFLVVVTGSVIYSIRETQRRDPNEPRRVCPCLFICCCCCDCCFEEVESTEGSLDVSPSPTVDRPTSIAMYVGQTDPRDCPIHGRRAASTLSNGTRYAESRH</sequence>
<evidence type="ECO:0000313" key="11">
    <source>
        <dbReference type="Proteomes" id="UP000024635"/>
    </source>
</evidence>
<evidence type="ECO:0008006" key="12">
    <source>
        <dbReference type="Google" id="ProtNLM"/>
    </source>
</evidence>
<dbReference type="PANTHER" id="PTHR14233">
    <property type="entry name" value="DUF914-RELATED"/>
    <property type="match status" value="1"/>
</dbReference>
<feature type="transmembrane region" description="Helical" evidence="8">
    <location>
        <begin position="271"/>
        <end position="291"/>
    </location>
</feature>
<dbReference type="SUPFAM" id="SSF103481">
    <property type="entry name" value="Multidrug resistance efflux transporter EmrE"/>
    <property type="match status" value="2"/>
</dbReference>
<evidence type="ECO:0000256" key="2">
    <source>
        <dbReference type="ARBA" id="ARBA00007863"/>
    </source>
</evidence>
<keyword evidence="9" id="KW-0732">Signal</keyword>
<comment type="similarity">
    <text evidence="2">Belongs to the SLC35F solute transporter family.</text>
</comment>
<protein>
    <recommendedName>
        <fullName evidence="12">Solute carrier family 35 member F1</fullName>
    </recommendedName>
</protein>
<feature type="transmembrane region" description="Helical" evidence="8">
    <location>
        <begin position="306"/>
        <end position="324"/>
    </location>
</feature>
<dbReference type="Proteomes" id="UP000024635">
    <property type="component" value="Unassembled WGS sequence"/>
</dbReference>
<dbReference type="InterPro" id="IPR052221">
    <property type="entry name" value="SLC35F_Transporter"/>
</dbReference>
<evidence type="ECO:0000313" key="10">
    <source>
        <dbReference type="EMBL" id="EYB97624.1"/>
    </source>
</evidence>
<evidence type="ECO:0000256" key="6">
    <source>
        <dbReference type="ARBA" id="ARBA00023136"/>
    </source>
</evidence>
<dbReference type="EMBL" id="JARK01001475">
    <property type="protein sequence ID" value="EYB97624.1"/>
    <property type="molecule type" value="Genomic_DNA"/>
</dbReference>
<dbReference type="AlphaFoldDB" id="A0A016T4X2"/>
<dbReference type="InterPro" id="IPR009262">
    <property type="entry name" value="SLC35_F1/F2/F6"/>
</dbReference>
<keyword evidence="4 8" id="KW-0812">Transmembrane</keyword>
<evidence type="ECO:0000256" key="5">
    <source>
        <dbReference type="ARBA" id="ARBA00022989"/>
    </source>
</evidence>
<accession>A0A016T4X2</accession>
<gene>
    <name evidence="10" type="primary">Acey_s0139.g2128</name>
    <name evidence="10" type="synonym">Acey-Y73E7A.3</name>
    <name evidence="10" type="ORF">Y032_0139g2128</name>
</gene>
<feature type="transmembrane region" description="Helical" evidence="8">
    <location>
        <begin position="426"/>
        <end position="444"/>
    </location>
</feature>
<comment type="caution">
    <text evidence="10">The sequence shown here is derived from an EMBL/GenBank/DDBJ whole genome shotgun (WGS) entry which is preliminary data.</text>
</comment>
<evidence type="ECO:0000256" key="3">
    <source>
        <dbReference type="ARBA" id="ARBA00022448"/>
    </source>
</evidence>
<keyword evidence="3" id="KW-0813">Transport</keyword>
<dbReference type="Pfam" id="PF06027">
    <property type="entry name" value="SLC35F"/>
    <property type="match status" value="1"/>
</dbReference>
<dbReference type="OrthoDB" id="429955at2759"/>
<dbReference type="PANTHER" id="PTHR14233:SF4">
    <property type="entry name" value="SOLUTE CARRIER FAMILY 35 MEMBER F2"/>
    <property type="match status" value="1"/>
</dbReference>
<keyword evidence="5 8" id="KW-1133">Transmembrane helix</keyword>
<feature type="transmembrane region" description="Helical" evidence="8">
    <location>
        <begin position="369"/>
        <end position="393"/>
    </location>
</feature>